<dbReference type="EMBL" id="CAJOAZ010000618">
    <property type="protein sequence ID" value="CAF3684719.1"/>
    <property type="molecule type" value="Genomic_DNA"/>
</dbReference>
<dbReference type="InterPro" id="IPR016186">
    <property type="entry name" value="C-type_lectin-like/link_sf"/>
</dbReference>
<keyword evidence="2" id="KW-0732">Signal</keyword>
<dbReference type="InterPro" id="IPR016187">
    <property type="entry name" value="CTDL_fold"/>
</dbReference>
<reference evidence="3" key="1">
    <citation type="submission" date="2021-02" db="EMBL/GenBank/DDBJ databases">
        <authorList>
            <person name="Nowell W R."/>
        </authorList>
    </citation>
    <scope>NUCLEOTIDE SEQUENCE</scope>
</reference>
<feature type="chain" id="PRO_5033023407" description="C-type lectin domain-containing protein" evidence="2">
    <location>
        <begin position="23"/>
        <end position="303"/>
    </location>
</feature>
<evidence type="ECO:0008006" key="5">
    <source>
        <dbReference type="Google" id="ProtNLM"/>
    </source>
</evidence>
<proteinExistence type="predicted"/>
<protein>
    <recommendedName>
        <fullName evidence="5">C-type lectin domain-containing protein</fullName>
    </recommendedName>
</protein>
<sequence length="303" mass="34572">MLRSHFEFACVLYIIFILSVLSVSFNDFCSNDLSCHYPLICSNLSKCICPTSSSSFWNMKQNSCLSCPSGWIEWQHEKCLLFIVPSKNDFTYDKARNSCLTYSSELLHIDNDEDLIKFQYKIDELLRDKQDDIVWKFLSDGVWMNRKQTNLSKWCNMKYESDVFLSNDCIRITKTSSNQSALIRNNAKHHKRFIDIVSGFIGNIFLPAAPTVPATYAPQIIYHTNAPQQLLPQTSKSNNTIIYIAIGVAVIILISVVLCCCCFGGGFFLWQNDKASKTPTRLSRFRRQHDRVSVDSTASDATS</sequence>
<evidence type="ECO:0000313" key="4">
    <source>
        <dbReference type="Proteomes" id="UP000663844"/>
    </source>
</evidence>
<accession>A0A818TH63</accession>
<dbReference type="AlphaFoldDB" id="A0A818TH63"/>
<evidence type="ECO:0000256" key="2">
    <source>
        <dbReference type="SAM" id="SignalP"/>
    </source>
</evidence>
<organism evidence="3 4">
    <name type="scientific">Adineta steineri</name>
    <dbReference type="NCBI Taxonomy" id="433720"/>
    <lineage>
        <taxon>Eukaryota</taxon>
        <taxon>Metazoa</taxon>
        <taxon>Spiralia</taxon>
        <taxon>Gnathifera</taxon>
        <taxon>Rotifera</taxon>
        <taxon>Eurotatoria</taxon>
        <taxon>Bdelloidea</taxon>
        <taxon>Adinetida</taxon>
        <taxon>Adinetidae</taxon>
        <taxon>Adineta</taxon>
    </lineage>
</organism>
<keyword evidence="1" id="KW-0812">Transmembrane</keyword>
<name>A0A818TH63_9BILA</name>
<feature type="signal peptide" evidence="2">
    <location>
        <begin position="1"/>
        <end position="22"/>
    </location>
</feature>
<keyword evidence="1" id="KW-0472">Membrane</keyword>
<comment type="caution">
    <text evidence="3">The sequence shown here is derived from an EMBL/GenBank/DDBJ whole genome shotgun (WGS) entry which is preliminary data.</text>
</comment>
<keyword evidence="1" id="KW-1133">Transmembrane helix</keyword>
<evidence type="ECO:0000256" key="1">
    <source>
        <dbReference type="SAM" id="Phobius"/>
    </source>
</evidence>
<dbReference type="SUPFAM" id="SSF56436">
    <property type="entry name" value="C-type lectin-like"/>
    <property type="match status" value="1"/>
</dbReference>
<dbReference type="Gene3D" id="3.10.100.10">
    <property type="entry name" value="Mannose-Binding Protein A, subunit A"/>
    <property type="match status" value="1"/>
</dbReference>
<dbReference type="Proteomes" id="UP000663844">
    <property type="component" value="Unassembled WGS sequence"/>
</dbReference>
<gene>
    <name evidence="3" type="ORF">OXD698_LOCUS11171</name>
</gene>
<evidence type="ECO:0000313" key="3">
    <source>
        <dbReference type="EMBL" id="CAF3684719.1"/>
    </source>
</evidence>
<feature type="transmembrane region" description="Helical" evidence="1">
    <location>
        <begin position="241"/>
        <end position="270"/>
    </location>
</feature>